<proteinExistence type="predicted"/>
<dbReference type="RefSeq" id="XP_018229505.1">
    <property type="nucleotide sequence ID" value="XM_018374151.1"/>
</dbReference>
<gene>
    <name evidence="1" type="ORF">T551_01888</name>
</gene>
<sequence length="146" mass="17046">MAVLNRVVQSLIKSVDKFILCCCGKCYSGAIPVSPICTIRIERIDYLLDEAIPSCLCVRGVNDVIYREIMEPIKCMEKLCITGKRWLNIFNARKKCYDNIFRFQDYIIENGLNIENRPNSSISFFKKKTLSILHYRRSWPNNQKKV</sequence>
<reference evidence="2" key="1">
    <citation type="journal article" date="2016" name="Nat. Commun.">
        <title>Genome analysis of three Pneumocystis species reveals adaptation mechanisms to life exclusively in mammalian hosts.</title>
        <authorList>
            <person name="Ma L."/>
            <person name="Chen Z."/>
            <person name="Huang D.W."/>
            <person name="Kutty G."/>
            <person name="Ishihara M."/>
            <person name="Wang H."/>
            <person name="Abouelleil A."/>
            <person name="Bishop L."/>
            <person name="Davey E."/>
            <person name="Deng R."/>
            <person name="Deng X."/>
            <person name="Fan L."/>
            <person name="Fantoni G."/>
            <person name="Fitzgerald M."/>
            <person name="Gogineni E."/>
            <person name="Goldberg J.M."/>
            <person name="Handley G."/>
            <person name="Hu X."/>
            <person name="Huber C."/>
            <person name="Jiao X."/>
            <person name="Jones K."/>
            <person name="Levin J.Z."/>
            <person name="Liu Y."/>
            <person name="Macdonald P."/>
            <person name="Melnikov A."/>
            <person name="Raley C."/>
            <person name="Sassi M."/>
            <person name="Sherman B.T."/>
            <person name="Song X."/>
            <person name="Sykes S."/>
            <person name="Tran B."/>
            <person name="Walsh L."/>
            <person name="Xia Y."/>
            <person name="Yang J."/>
            <person name="Young S."/>
            <person name="Zeng Q."/>
            <person name="Zheng X."/>
            <person name="Stephens R."/>
            <person name="Nusbaum C."/>
            <person name="Birren B.W."/>
            <person name="Azadi P."/>
            <person name="Lempicki R.A."/>
            <person name="Cuomo C.A."/>
            <person name="Kovacs J.A."/>
        </authorList>
    </citation>
    <scope>NUCLEOTIDE SEQUENCE [LARGE SCALE GENOMIC DNA]</scope>
    <source>
        <strain evidence="2">RU7</strain>
    </source>
</reference>
<evidence type="ECO:0000313" key="1">
    <source>
        <dbReference type="EMBL" id="KTW29944.1"/>
    </source>
</evidence>
<keyword evidence="2" id="KW-1185">Reference proteome</keyword>
<dbReference type="EMBL" id="LFWA01000008">
    <property type="protein sequence ID" value="KTW29944.1"/>
    <property type="molecule type" value="Genomic_DNA"/>
</dbReference>
<dbReference type="GeneID" id="28940406"/>
<dbReference type="VEuPathDB" id="FungiDB:T551_01888"/>
<name>A0A0W4ZNI3_PNEJ7</name>
<organism evidence="1 2">
    <name type="scientific">Pneumocystis jirovecii (strain RU7)</name>
    <name type="common">Human pneumocystis pneumonia agent</name>
    <dbReference type="NCBI Taxonomy" id="1408657"/>
    <lineage>
        <taxon>Eukaryota</taxon>
        <taxon>Fungi</taxon>
        <taxon>Dikarya</taxon>
        <taxon>Ascomycota</taxon>
        <taxon>Taphrinomycotina</taxon>
        <taxon>Pneumocystomycetes</taxon>
        <taxon>Pneumocystaceae</taxon>
        <taxon>Pneumocystis</taxon>
    </lineage>
</organism>
<evidence type="ECO:0000313" key="2">
    <source>
        <dbReference type="Proteomes" id="UP000053447"/>
    </source>
</evidence>
<dbReference type="Proteomes" id="UP000053447">
    <property type="component" value="Unassembled WGS sequence"/>
</dbReference>
<dbReference type="AlphaFoldDB" id="A0A0W4ZNI3"/>
<protein>
    <submittedName>
        <fullName evidence="1">Uncharacterized protein</fullName>
    </submittedName>
</protein>
<dbReference type="OrthoDB" id="5348486at2759"/>
<comment type="caution">
    <text evidence="1">The sequence shown here is derived from an EMBL/GenBank/DDBJ whole genome shotgun (WGS) entry which is preliminary data.</text>
</comment>
<accession>A0A0W4ZNI3</accession>